<dbReference type="GO" id="GO:0009636">
    <property type="term" value="P:response to toxic substance"/>
    <property type="evidence" value="ECO:0007669"/>
    <property type="project" value="TreeGrafter"/>
</dbReference>
<feature type="transmembrane region" description="Helical" evidence="1">
    <location>
        <begin position="7"/>
        <end position="26"/>
    </location>
</feature>
<dbReference type="InterPro" id="IPR025962">
    <property type="entry name" value="SdpI/YhfL"/>
</dbReference>
<organism evidence="3 4">
    <name type="scientific">Candidatus Daviesbacteria bacterium GW2011_GWA2_40_9</name>
    <dbReference type="NCBI Taxonomy" id="1618424"/>
    <lineage>
        <taxon>Bacteria</taxon>
        <taxon>Candidatus Daviesiibacteriota</taxon>
    </lineage>
</organism>
<feature type="transmembrane region" description="Helical" evidence="1">
    <location>
        <begin position="115"/>
        <end position="133"/>
    </location>
</feature>
<dbReference type="EMBL" id="LCAB01000007">
    <property type="protein sequence ID" value="KKR83275.1"/>
    <property type="molecule type" value="Genomic_DNA"/>
</dbReference>
<evidence type="ECO:0000313" key="3">
    <source>
        <dbReference type="EMBL" id="KKR83275.1"/>
    </source>
</evidence>
<evidence type="ECO:0000313" key="4">
    <source>
        <dbReference type="Proteomes" id="UP000034601"/>
    </source>
</evidence>
<evidence type="ECO:0000259" key="2">
    <source>
        <dbReference type="Pfam" id="PF07853"/>
    </source>
</evidence>
<protein>
    <recommendedName>
        <fullName evidence="2">DUF1648 domain-containing protein</fullName>
    </recommendedName>
</protein>
<keyword evidence="1" id="KW-0812">Transmembrane</keyword>
<dbReference type="PIRSF" id="PIRSF038959">
    <property type="entry name" value="SdpI"/>
    <property type="match status" value="1"/>
</dbReference>
<keyword evidence="1" id="KW-0472">Membrane</keyword>
<dbReference type="AlphaFoldDB" id="A0A0G0WG67"/>
<accession>A0A0G0WG67</accession>
<feature type="transmembrane region" description="Helical" evidence="1">
    <location>
        <begin position="87"/>
        <end position="109"/>
    </location>
</feature>
<feature type="transmembrane region" description="Helical" evidence="1">
    <location>
        <begin position="46"/>
        <end position="67"/>
    </location>
</feature>
<dbReference type="InterPro" id="IPR012867">
    <property type="entry name" value="DUF1648"/>
</dbReference>
<dbReference type="InterPro" id="IPR026272">
    <property type="entry name" value="SdpI"/>
</dbReference>
<keyword evidence="1" id="KW-1133">Transmembrane helix</keyword>
<dbReference type="Pfam" id="PF13630">
    <property type="entry name" value="SdpI"/>
    <property type="match status" value="1"/>
</dbReference>
<dbReference type="PANTHER" id="PTHR37810:SF5">
    <property type="entry name" value="IMMUNITY PROTEIN SDPI"/>
    <property type="match status" value="1"/>
</dbReference>
<comment type="caution">
    <text evidence="3">The sequence shown here is derived from an EMBL/GenBank/DDBJ whole genome shotgun (WGS) entry which is preliminary data.</text>
</comment>
<name>A0A0G0WG67_9BACT</name>
<feature type="domain" description="DUF1648" evidence="2">
    <location>
        <begin position="10"/>
        <end position="57"/>
    </location>
</feature>
<proteinExistence type="predicted"/>
<feature type="transmembrane region" description="Helical" evidence="1">
    <location>
        <begin position="154"/>
        <end position="175"/>
    </location>
</feature>
<dbReference type="PANTHER" id="PTHR37810">
    <property type="entry name" value="IMMUNITY PROTEIN SDPI"/>
    <property type="match status" value="1"/>
</dbReference>
<dbReference type="Pfam" id="PF07853">
    <property type="entry name" value="DUF1648"/>
    <property type="match status" value="1"/>
</dbReference>
<evidence type="ECO:0000256" key="1">
    <source>
        <dbReference type="SAM" id="Phobius"/>
    </source>
</evidence>
<gene>
    <name evidence="3" type="ORF">UU29_C0007G0145</name>
</gene>
<reference evidence="3 4" key="1">
    <citation type="journal article" date="2015" name="Nature">
        <title>rRNA introns, odd ribosomes, and small enigmatic genomes across a large radiation of phyla.</title>
        <authorList>
            <person name="Brown C.T."/>
            <person name="Hug L.A."/>
            <person name="Thomas B.C."/>
            <person name="Sharon I."/>
            <person name="Castelle C.J."/>
            <person name="Singh A."/>
            <person name="Wilkins M.J."/>
            <person name="Williams K.H."/>
            <person name="Banfield J.F."/>
        </authorList>
    </citation>
    <scope>NUCLEOTIDE SEQUENCE [LARGE SCALE GENOMIC DNA]</scope>
</reference>
<feature type="transmembrane region" description="Helical" evidence="1">
    <location>
        <begin position="181"/>
        <end position="204"/>
    </location>
</feature>
<dbReference type="Proteomes" id="UP000034601">
    <property type="component" value="Unassembled WGS sequence"/>
</dbReference>
<sequence>MRESHIAVLIIFLGTLAASLYFYPQLPDMMPSHWNWAGEVDGHLPKLWGAFLVPLVIAAVTGLLLLIPKIDPLKRNLEEFRSYYDGFIVLLAAFMGGVHFQIMLWAVGVEISPNSTFPVGIGVLLLYTGILLEKSKRNWFIGIRTPWTMSSDRVWEKTHGIGGVLFKIAGLVSLSCVLFPAYSVLLIVISAILAAVFPVIYSYFEYRKEKSVRR</sequence>